<dbReference type="GO" id="GO:0005765">
    <property type="term" value="C:lysosomal membrane"/>
    <property type="evidence" value="ECO:0007669"/>
    <property type="project" value="TreeGrafter"/>
</dbReference>
<sequence length="122" mass="14236">MHHPFGKEETASQKELFGFFCECLRRGEWELAQACVPQLHEAEGDVPKKVEDILQALVVCPHQLRCGQDINPQKLAWVWLLVLEKWFAQEKVSRFHFRFSPETENSLAVVMRFPFCLLLPLL</sequence>
<protein>
    <submittedName>
        <fullName evidence="1">Zinc finger FYVE-type containing 26</fullName>
    </submittedName>
</protein>
<dbReference type="GO" id="GO:0000281">
    <property type="term" value="P:mitotic cytokinesis"/>
    <property type="evidence" value="ECO:0007669"/>
    <property type="project" value="InterPro"/>
</dbReference>
<proteinExistence type="predicted"/>
<dbReference type="PANTHER" id="PTHR46591:SF1">
    <property type="entry name" value="ZINC FINGER FYVE DOMAIN-CONTAINING PROTEIN 26"/>
    <property type="match status" value="1"/>
</dbReference>
<dbReference type="GO" id="GO:0032266">
    <property type="term" value="F:phosphatidylinositol-3-phosphate binding"/>
    <property type="evidence" value="ECO:0007669"/>
    <property type="project" value="InterPro"/>
</dbReference>
<dbReference type="Proteomes" id="UP000558488">
    <property type="component" value="Unassembled WGS sequence"/>
</dbReference>
<dbReference type="PANTHER" id="PTHR46591">
    <property type="entry name" value="ZINC FINGER FYVE DOMAIN-CONTAINING PROTEIN 26"/>
    <property type="match status" value="1"/>
</dbReference>
<comment type="caution">
    <text evidence="1">The sequence shown here is derived from an EMBL/GenBank/DDBJ whole genome shotgun (WGS) entry which is preliminary data.</text>
</comment>
<dbReference type="GO" id="GO:0032465">
    <property type="term" value="P:regulation of cytokinesis"/>
    <property type="evidence" value="ECO:0007669"/>
    <property type="project" value="TreeGrafter"/>
</dbReference>
<reference evidence="1 2" key="1">
    <citation type="journal article" date="2020" name="Nature">
        <title>Six reference-quality genomes reveal evolution of bat adaptations.</title>
        <authorList>
            <person name="Jebb D."/>
            <person name="Huang Z."/>
            <person name="Pippel M."/>
            <person name="Hughes G.M."/>
            <person name="Lavrichenko K."/>
            <person name="Devanna P."/>
            <person name="Winkler S."/>
            <person name="Jermiin L.S."/>
            <person name="Skirmuntt E.C."/>
            <person name="Katzourakis A."/>
            <person name="Burkitt-Gray L."/>
            <person name="Ray D.A."/>
            <person name="Sullivan K.A.M."/>
            <person name="Roscito J.G."/>
            <person name="Kirilenko B.M."/>
            <person name="Davalos L.M."/>
            <person name="Corthals A.P."/>
            <person name="Power M.L."/>
            <person name="Jones G."/>
            <person name="Ransome R.D."/>
            <person name="Dechmann D.K.N."/>
            <person name="Locatelli A.G."/>
            <person name="Puechmaille S.J."/>
            <person name="Fedrigo O."/>
            <person name="Jarvis E.D."/>
            <person name="Hiller M."/>
            <person name="Vernes S.C."/>
            <person name="Myers E.W."/>
            <person name="Teeling E.C."/>
        </authorList>
    </citation>
    <scope>NUCLEOTIDE SEQUENCE [LARGE SCALE GENOMIC DNA]</scope>
    <source>
        <strain evidence="1">MPipKuh1</strain>
        <tissue evidence="1">Flight muscle</tissue>
    </source>
</reference>
<dbReference type="GO" id="GO:0030496">
    <property type="term" value="C:midbody"/>
    <property type="evidence" value="ECO:0007669"/>
    <property type="project" value="TreeGrafter"/>
</dbReference>
<gene>
    <name evidence="1" type="ORF">mPipKuh1_019117</name>
</gene>
<dbReference type="AlphaFoldDB" id="A0A7J8B7M9"/>
<evidence type="ECO:0000313" key="2">
    <source>
        <dbReference type="Proteomes" id="UP000558488"/>
    </source>
</evidence>
<accession>A0A7J8B7M9</accession>
<dbReference type="GO" id="GO:0005813">
    <property type="term" value="C:centrosome"/>
    <property type="evidence" value="ECO:0007669"/>
    <property type="project" value="TreeGrafter"/>
</dbReference>
<dbReference type="GO" id="GO:0000724">
    <property type="term" value="P:double-strand break repair via homologous recombination"/>
    <property type="evidence" value="ECO:0007669"/>
    <property type="project" value="InterPro"/>
</dbReference>
<dbReference type="EMBL" id="JACAGB010000001">
    <property type="protein sequence ID" value="KAF6394340.1"/>
    <property type="molecule type" value="Genomic_DNA"/>
</dbReference>
<keyword evidence="2" id="KW-1185">Reference proteome</keyword>
<evidence type="ECO:0000313" key="1">
    <source>
        <dbReference type="EMBL" id="KAF6394340.1"/>
    </source>
</evidence>
<dbReference type="InterPro" id="IPR028730">
    <property type="entry name" value="ZFYVE26"/>
</dbReference>
<organism evidence="1 2">
    <name type="scientific">Pipistrellus kuhlii</name>
    <name type="common">Kuhl's pipistrelle</name>
    <dbReference type="NCBI Taxonomy" id="59472"/>
    <lineage>
        <taxon>Eukaryota</taxon>
        <taxon>Metazoa</taxon>
        <taxon>Chordata</taxon>
        <taxon>Craniata</taxon>
        <taxon>Vertebrata</taxon>
        <taxon>Euteleostomi</taxon>
        <taxon>Mammalia</taxon>
        <taxon>Eutheria</taxon>
        <taxon>Laurasiatheria</taxon>
        <taxon>Chiroptera</taxon>
        <taxon>Yangochiroptera</taxon>
        <taxon>Vespertilionidae</taxon>
        <taxon>Pipistrellus</taxon>
    </lineage>
</organism>
<name>A0A7J8B7M9_PIPKU</name>